<sequence length="48" mass="5450">MNMLCVKILTDLHIMYMDQVNAGLATGCFLLKGTDKVKHCYVVNNLYI</sequence>
<dbReference type="KEGG" id="css:Cst_c25030"/>
<gene>
    <name evidence="1" type="ordered locus">Cst_c25030</name>
</gene>
<dbReference type="Proteomes" id="UP000011220">
    <property type="component" value="Chromosome"/>
</dbReference>
<protein>
    <submittedName>
        <fullName evidence="1">Uncharacterized protein</fullName>
    </submittedName>
</protein>
<name>L7VMK9_THES1</name>
<dbReference type="PATRIC" id="fig|1121335.3.peg.2510"/>
<dbReference type="AlphaFoldDB" id="L7VMK9"/>
<dbReference type="EMBL" id="CP004044">
    <property type="protein sequence ID" value="AGC69460.1"/>
    <property type="molecule type" value="Genomic_DNA"/>
</dbReference>
<keyword evidence="2" id="KW-1185">Reference proteome</keyword>
<reference evidence="1 2" key="1">
    <citation type="journal article" date="2013" name="Genome Announc.">
        <title>Complete genome sequence of Clostridium stercorarium subsp. stercorarium strain DSM 8532, a thermophilic degrader of plant cell wall fibers.</title>
        <authorList>
            <person name="Poehlein A."/>
            <person name="Zverlov V.V."/>
            <person name="Daniel R."/>
            <person name="Schwarz W.H."/>
            <person name="Liebl W."/>
        </authorList>
    </citation>
    <scope>NUCLEOTIDE SEQUENCE [LARGE SCALE GENOMIC DNA]</scope>
    <source>
        <strain evidence="2">ATCC 35414 / DSM 8532 / NCIMB 11754</strain>
    </source>
</reference>
<organism evidence="1 2">
    <name type="scientific">Thermoclostridium stercorarium (strain ATCC 35414 / DSM 8532 / NCIMB 11754)</name>
    <name type="common">Clostridium stercorarium</name>
    <dbReference type="NCBI Taxonomy" id="1121335"/>
    <lineage>
        <taxon>Bacteria</taxon>
        <taxon>Bacillati</taxon>
        <taxon>Bacillota</taxon>
        <taxon>Clostridia</taxon>
        <taxon>Eubacteriales</taxon>
        <taxon>Oscillospiraceae</taxon>
        <taxon>Thermoclostridium</taxon>
    </lineage>
</organism>
<dbReference type="STRING" id="1121335.Cst_c25030"/>
<evidence type="ECO:0000313" key="1">
    <source>
        <dbReference type="EMBL" id="AGC69460.1"/>
    </source>
</evidence>
<accession>L7VMK9</accession>
<evidence type="ECO:0000313" key="2">
    <source>
        <dbReference type="Proteomes" id="UP000011220"/>
    </source>
</evidence>
<proteinExistence type="predicted"/>